<dbReference type="InterPro" id="IPR036259">
    <property type="entry name" value="MFS_trans_sf"/>
</dbReference>
<sequence length="393" mass="39195">MSAPRGLRLAPHLVVASVGYVVFAYAAVPDTLMRELEVGFAAFGLLMSAALAAFVVAQAPTSRLVDRHSATRLLLVGTAAHALLAVALDLAPSFEALLALRFLWGLTGGFVLSAGATGISRLVSGGAATREQGVYGGMLTLGGAVGFLAAPTLVSLPVGLNALGGVLALPGLVLLWRHRKTGLTAPATVSTSADSATATQPSVRSVVTHPAVVVASLAYVAIIASYITLSTFITSYYSELDVLGPLNAAVLLMATLGRAVGGTAVWRWPVSDTGLIGGSAALGALGFGALALGPSGVAVLVLPLVAMVAVSLPFGASYSLAADATGREGTAIATMVAVGNVASLVVPAVTGYLRDAMGSYVGGFAVLAVLNLLAVVGVGLLAVPGRRGAETSA</sequence>
<feature type="transmembrane region" description="Helical" evidence="7">
    <location>
        <begin position="211"/>
        <end position="236"/>
    </location>
</feature>
<evidence type="ECO:0000313" key="9">
    <source>
        <dbReference type="EMBL" id="SDM53416.1"/>
    </source>
</evidence>
<feature type="transmembrane region" description="Helical" evidence="7">
    <location>
        <begin position="73"/>
        <end position="91"/>
    </location>
</feature>
<keyword evidence="5 7" id="KW-1133">Transmembrane helix</keyword>
<dbReference type="RefSeq" id="WP_089697221.1">
    <property type="nucleotide sequence ID" value="NZ_FNHL01000002.1"/>
</dbReference>
<dbReference type="InterPro" id="IPR011701">
    <property type="entry name" value="MFS"/>
</dbReference>
<evidence type="ECO:0000256" key="3">
    <source>
        <dbReference type="ARBA" id="ARBA00022448"/>
    </source>
</evidence>
<evidence type="ECO:0000313" key="10">
    <source>
        <dbReference type="Proteomes" id="UP000199451"/>
    </source>
</evidence>
<feature type="transmembrane region" description="Helical" evidence="7">
    <location>
        <begin position="359"/>
        <end position="383"/>
    </location>
</feature>
<reference evidence="10" key="1">
    <citation type="submission" date="2016-10" db="EMBL/GenBank/DDBJ databases">
        <authorList>
            <person name="Varghese N."/>
            <person name="Submissions S."/>
        </authorList>
    </citation>
    <scope>NUCLEOTIDE SEQUENCE [LARGE SCALE GENOMIC DNA]</scope>
    <source>
        <strain evidence="10">CGMCC 1.10119</strain>
    </source>
</reference>
<feature type="transmembrane region" description="Helical" evidence="7">
    <location>
        <begin position="298"/>
        <end position="320"/>
    </location>
</feature>
<feature type="transmembrane region" description="Helical" evidence="7">
    <location>
        <begin position="9"/>
        <end position="28"/>
    </location>
</feature>
<dbReference type="Pfam" id="PF07690">
    <property type="entry name" value="MFS_1"/>
    <property type="match status" value="1"/>
</dbReference>
<evidence type="ECO:0000256" key="2">
    <source>
        <dbReference type="ARBA" id="ARBA00008335"/>
    </source>
</evidence>
<organism evidence="9 10">
    <name type="scientific">Halogranum gelatinilyticum</name>
    <dbReference type="NCBI Taxonomy" id="660521"/>
    <lineage>
        <taxon>Archaea</taxon>
        <taxon>Methanobacteriati</taxon>
        <taxon>Methanobacteriota</taxon>
        <taxon>Stenosarchaea group</taxon>
        <taxon>Halobacteria</taxon>
        <taxon>Halobacteriales</taxon>
        <taxon>Haloferacaceae</taxon>
    </lineage>
</organism>
<dbReference type="GO" id="GO:0016020">
    <property type="term" value="C:membrane"/>
    <property type="evidence" value="ECO:0007669"/>
    <property type="project" value="TreeGrafter"/>
</dbReference>
<feature type="domain" description="Major facilitator superfamily (MFS) profile" evidence="8">
    <location>
        <begin position="1"/>
        <end position="386"/>
    </location>
</feature>
<comment type="similarity">
    <text evidence="2">Belongs to the major facilitator superfamily.</text>
</comment>
<evidence type="ECO:0000256" key="4">
    <source>
        <dbReference type="ARBA" id="ARBA00022692"/>
    </source>
</evidence>
<name>A0A1G9U0E3_9EURY</name>
<evidence type="ECO:0000259" key="8">
    <source>
        <dbReference type="PROSITE" id="PS50850"/>
    </source>
</evidence>
<protein>
    <submittedName>
        <fullName evidence="9">Major Facilitator Superfamily protein</fullName>
    </submittedName>
</protein>
<keyword evidence="6 7" id="KW-0472">Membrane</keyword>
<dbReference type="InterPro" id="IPR051788">
    <property type="entry name" value="MFS_Transporter"/>
</dbReference>
<keyword evidence="10" id="KW-1185">Reference proteome</keyword>
<feature type="transmembrane region" description="Helical" evidence="7">
    <location>
        <begin position="332"/>
        <end position="353"/>
    </location>
</feature>
<feature type="transmembrane region" description="Helical" evidence="7">
    <location>
        <begin position="135"/>
        <end position="154"/>
    </location>
</feature>
<dbReference type="EMBL" id="FNHL01000002">
    <property type="protein sequence ID" value="SDM53416.1"/>
    <property type="molecule type" value="Genomic_DNA"/>
</dbReference>
<evidence type="ECO:0000256" key="7">
    <source>
        <dbReference type="SAM" id="Phobius"/>
    </source>
</evidence>
<keyword evidence="4 7" id="KW-0812">Transmembrane</keyword>
<evidence type="ECO:0000256" key="6">
    <source>
        <dbReference type="ARBA" id="ARBA00023136"/>
    </source>
</evidence>
<accession>A0A1G9U0E3</accession>
<feature type="transmembrane region" description="Helical" evidence="7">
    <location>
        <begin position="273"/>
        <end position="292"/>
    </location>
</feature>
<feature type="transmembrane region" description="Helical" evidence="7">
    <location>
        <begin position="40"/>
        <end position="61"/>
    </location>
</feature>
<dbReference type="AlphaFoldDB" id="A0A1G9U0E3"/>
<dbReference type="InterPro" id="IPR020846">
    <property type="entry name" value="MFS_dom"/>
</dbReference>
<dbReference type="STRING" id="660521.SAMN04487949_1988"/>
<feature type="transmembrane region" description="Helical" evidence="7">
    <location>
        <begin position="103"/>
        <end position="123"/>
    </location>
</feature>
<dbReference type="PANTHER" id="PTHR23514">
    <property type="entry name" value="BYPASS OF STOP CODON PROTEIN 6"/>
    <property type="match status" value="1"/>
</dbReference>
<dbReference type="GO" id="GO:0022857">
    <property type="term" value="F:transmembrane transporter activity"/>
    <property type="evidence" value="ECO:0007669"/>
    <property type="project" value="InterPro"/>
</dbReference>
<feature type="transmembrane region" description="Helical" evidence="7">
    <location>
        <begin position="242"/>
        <end position="261"/>
    </location>
</feature>
<dbReference type="Gene3D" id="1.20.1250.20">
    <property type="entry name" value="MFS general substrate transporter like domains"/>
    <property type="match status" value="1"/>
</dbReference>
<dbReference type="Proteomes" id="UP000199451">
    <property type="component" value="Unassembled WGS sequence"/>
</dbReference>
<dbReference type="GO" id="GO:0012505">
    <property type="term" value="C:endomembrane system"/>
    <property type="evidence" value="ECO:0007669"/>
    <property type="project" value="UniProtKB-SubCell"/>
</dbReference>
<comment type="subcellular location">
    <subcellularLocation>
        <location evidence="1">Endomembrane system</location>
        <topology evidence="1">Multi-pass membrane protein</topology>
    </subcellularLocation>
</comment>
<evidence type="ECO:0000256" key="5">
    <source>
        <dbReference type="ARBA" id="ARBA00022989"/>
    </source>
</evidence>
<feature type="transmembrane region" description="Helical" evidence="7">
    <location>
        <begin position="160"/>
        <end position="176"/>
    </location>
</feature>
<dbReference type="PANTHER" id="PTHR23514:SF3">
    <property type="entry name" value="BYPASS OF STOP CODON PROTEIN 6"/>
    <property type="match status" value="1"/>
</dbReference>
<gene>
    <name evidence="9" type="ORF">SAMN04487949_1988</name>
</gene>
<proteinExistence type="inferred from homology"/>
<keyword evidence="3" id="KW-0813">Transport</keyword>
<dbReference type="PROSITE" id="PS50850">
    <property type="entry name" value="MFS"/>
    <property type="match status" value="1"/>
</dbReference>
<dbReference type="OrthoDB" id="307028at2157"/>
<evidence type="ECO:0000256" key="1">
    <source>
        <dbReference type="ARBA" id="ARBA00004127"/>
    </source>
</evidence>
<dbReference type="SUPFAM" id="SSF103473">
    <property type="entry name" value="MFS general substrate transporter"/>
    <property type="match status" value="1"/>
</dbReference>